<feature type="region of interest" description="Disordered" evidence="1">
    <location>
        <begin position="139"/>
        <end position="159"/>
    </location>
</feature>
<evidence type="ECO:0000256" key="1">
    <source>
        <dbReference type="SAM" id="MobiDB-lite"/>
    </source>
</evidence>
<dbReference type="Proteomes" id="UP001500235">
    <property type="component" value="Unassembled WGS sequence"/>
</dbReference>
<sequence>MPLWRINCEFERKFITDEVTGEAPWICTYKVALHVWADAPRHSNQVLRYWRGLTLDPALAMPPHRAGPDAWVTANLLAELLSAADACEMIEWTQQPRPIPSLTFGKYRGLSWDQVPADYLKWMASQADMDVDVRWHSRKELDRSKASADPAGSSTGARA</sequence>
<organism evidence="2 3">
    <name type="scientific">Sphingomonas swuensis</name>
    <dbReference type="NCBI Taxonomy" id="977800"/>
    <lineage>
        <taxon>Bacteria</taxon>
        <taxon>Pseudomonadati</taxon>
        <taxon>Pseudomonadota</taxon>
        <taxon>Alphaproteobacteria</taxon>
        <taxon>Sphingomonadales</taxon>
        <taxon>Sphingomonadaceae</taxon>
        <taxon>Sphingomonas</taxon>
    </lineage>
</organism>
<name>A0ABP7T0J2_9SPHN</name>
<accession>A0ABP7T0J2</accession>
<dbReference type="SUPFAM" id="SSF53098">
    <property type="entry name" value="Ribonuclease H-like"/>
    <property type="match status" value="1"/>
</dbReference>
<gene>
    <name evidence="2" type="ORF">GCM10022280_18800</name>
</gene>
<proteinExistence type="predicted"/>
<dbReference type="EMBL" id="BAABBQ010000001">
    <property type="protein sequence ID" value="GAA4019255.1"/>
    <property type="molecule type" value="Genomic_DNA"/>
</dbReference>
<protein>
    <submittedName>
        <fullName evidence="2">Uncharacterized protein</fullName>
    </submittedName>
</protein>
<evidence type="ECO:0000313" key="3">
    <source>
        <dbReference type="Proteomes" id="UP001500235"/>
    </source>
</evidence>
<evidence type="ECO:0000313" key="2">
    <source>
        <dbReference type="EMBL" id="GAA4019255.1"/>
    </source>
</evidence>
<dbReference type="InterPro" id="IPR012337">
    <property type="entry name" value="RNaseH-like_sf"/>
</dbReference>
<comment type="caution">
    <text evidence="2">The sequence shown here is derived from an EMBL/GenBank/DDBJ whole genome shotgun (WGS) entry which is preliminary data.</text>
</comment>
<keyword evidence="3" id="KW-1185">Reference proteome</keyword>
<dbReference type="InterPro" id="IPR036397">
    <property type="entry name" value="RNaseH_sf"/>
</dbReference>
<reference evidence="3" key="1">
    <citation type="journal article" date="2019" name="Int. J. Syst. Evol. Microbiol.">
        <title>The Global Catalogue of Microorganisms (GCM) 10K type strain sequencing project: providing services to taxonomists for standard genome sequencing and annotation.</title>
        <authorList>
            <consortium name="The Broad Institute Genomics Platform"/>
            <consortium name="The Broad Institute Genome Sequencing Center for Infectious Disease"/>
            <person name="Wu L."/>
            <person name="Ma J."/>
        </authorList>
    </citation>
    <scope>NUCLEOTIDE SEQUENCE [LARGE SCALE GENOMIC DNA]</scope>
    <source>
        <strain evidence="3">JCM 17563</strain>
    </source>
</reference>
<dbReference type="Gene3D" id="3.30.420.10">
    <property type="entry name" value="Ribonuclease H-like superfamily/Ribonuclease H"/>
    <property type="match status" value="1"/>
</dbReference>